<sequence length="138" mass="15949">MTYPPLILVFCMLAEQSLSQDYSLQFLQTYNELNGACRTAKDCRPFGYICKNNKTCDCSEMYRPDVYKKQCVGGVEQKCTYDEHCIEGAYCMNQEICKCKELTPFILEEGMVCARSNIHSNTILSVFYYVLIFITLIF</sequence>
<gene>
    <name evidence="2" type="ORF">QE152_g632</name>
</gene>
<evidence type="ECO:0008006" key="4">
    <source>
        <dbReference type="Google" id="ProtNLM"/>
    </source>
</evidence>
<keyword evidence="3" id="KW-1185">Reference proteome</keyword>
<dbReference type="AlphaFoldDB" id="A0AAW1NIJ7"/>
<dbReference type="Proteomes" id="UP001458880">
    <property type="component" value="Unassembled WGS sequence"/>
</dbReference>
<name>A0AAW1NIJ7_POPJA</name>
<feature type="chain" id="PRO_5044002196" description="EB domain-containing protein" evidence="1">
    <location>
        <begin position="20"/>
        <end position="138"/>
    </location>
</feature>
<comment type="caution">
    <text evidence="2">The sequence shown here is derived from an EMBL/GenBank/DDBJ whole genome shotgun (WGS) entry which is preliminary data.</text>
</comment>
<evidence type="ECO:0000313" key="3">
    <source>
        <dbReference type="Proteomes" id="UP001458880"/>
    </source>
</evidence>
<evidence type="ECO:0000313" key="2">
    <source>
        <dbReference type="EMBL" id="KAK9758760.1"/>
    </source>
</evidence>
<reference evidence="2 3" key="1">
    <citation type="journal article" date="2024" name="BMC Genomics">
        <title>De novo assembly and annotation of Popillia japonica's genome with initial clues to its potential as an invasive pest.</title>
        <authorList>
            <person name="Cucini C."/>
            <person name="Boschi S."/>
            <person name="Funari R."/>
            <person name="Cardaioli E."/>
            <person name="Iannotti N."/>
            <person name="Marturano G."/>
            <person name="Paoli F."/>
            <person name="Bruttini M."/>
            <person name="Carapelli A."/>
            <person name="Frati F."/>
            <person name="Nardi F."/>
        </authorList>
    </citation>
    <scope>NUCLEOTIDE SEQUENCE [LARGE SCALE GENOMIC DNA]</scope>
    <source>
        <strain evidence="2">DMR45628</strain>
    </source>
</reference>
<accession>A0AAW1NIJ7</accession>
<keyword evidence="1" id="KW-0732">Signal</keyword>
<protein>
    <recommendedName>
        <fullName evidence="4">EB domain-containing protein</fullName>
    </recommendedName>
</protein>
<organism evidence="2 3">
    <name type="scientific">Popillia japonica</name>
    <name type="common">Japanese beetle</name>
    <dbReference type="NCBI Taxonomy" id="7064"/>
    <lineage>
        <taxon>Eukaryota</taxon>
        <taxon>Metazoa</taxon>
        <taxon>Ecdysozoa</taxon>
        <taxon>Arthropoda</taxon>
        <taxon>Hexapoda</taxon>
        <taxon>Insecta</taxon>
        <taxon>Pterygota</taxon>
        <taxon>Neoptera</taxon>
        <taxon>Endopterygota</taxon>
        <taxon>Coleoptera</taxon>
        <taxon>Polyphaga</taxon>
        <taxon>Scarabaeiformia</taxon>
        <taxon>Scarabaeidae</taxon>
        <taxon>Rutelinae</taxon>
        <taxon>Popillia</taxon>
    </lineage>
</organism>
<proteinExistence type="predicted"/>
<dbReference type="EMBL" id="JASPKY010000003">
    <property type="protein sequence ID" value="KAK9758760.1"/>
    <property type="molecule type" value="Genomic_DNA"/>
</dbReference>
<feature type="signal peptide" evidence="1">
    <location>
        <begin position="1"/>
        <end position="19"/>
    </location>
</feature>
<evidence type="ECO:0000256" key="1">
    <source>
        <dbReference type="SAM" id="SignalP"/>
    </source>
</evidence>